<dbReference type="EMBL" id="MFKF01000215">
    <property type="protein sequence ID" value="OGG50054.1"/>
    <property type="molecule type" value="Genomic_DNA"/>
</dbReference>
<dbReference type="Proteomes" id="UP000178606">
    <property type="component" value="Unassembled WGS sequence"/>
</dbReference>
<comment type="caution">
    <text evidence="1">The sequence shown here is derived from an EMBL/GenBank/DDBJ whole genome shotgun (WGS) entry which is preliminary data.</text>
</comment>
<dbReference type="InterPro" id="IPR011047">
    <property type="entry name" value="Quinoprotein_ADH-like_sf"/>
</dbReference>
<organism evidence="1 2">
    <name type="scientific">Handelsmanbacteria sp. (strain RIFCSPLOWO2_12_FULL_64_10)</name>
    <dbReference type="NCBI Taxonomy" id="1817868"/>
    <lineage>
        <taxon>Bacteria</taxon>
        <taxon>Candidatus Handelsmaniibacteriota</taxon>
    </lineage>
</organism>
<accession>A0A1F6CLC3</accession>
<dbReference type="AlphaFoldDB" id="A0A1F6CLC3"/>
<name>A0A1F6CLC3_HANXR</name>
<protein>
    <submittedName>
        <fullName evidence="1">Uncharacterized protein</fullName>
    </submittedName>
</protein>
<sequence>MTFKISIRVDLGRDLGQNFGSLFEATEGQGRVTAGAGFMGAFNTESRSDRRVLHFFIKPRKQRDAQAQRLPRASDDGGAYLHAFEDKIFARSRGGKDPRLRVWDDQAQRWTVDEATPPLSVHVGDGILASTSGRVTYRGKTILELAPGEGTIGATYYANGFLVFHRHFPDATPKVDHLVACPWTPDGSGIHLSQGHVQEMDASHPIVVYSYGQLGRDILAATNTGGVYAFDGERWRVLYERPDKNVSFQVYSMINYYDRLLLGQYPTGELYEFDGKELHLLKGWPPVMPGVSTRAREAQTTAIYGGDLYVGVWPWAEVWKCDGTTWSLVRRMFTHPELTDAVTHPYEAECTRLEIVLNQWGQRVTSMIPSGEALYVSTSAKSSAPYEPRFGFLTDDQQRDYGAIYRLARPGHLSAHTAWQERPTTFELTLTRDRMSVSQDGRPLGSTPVDPDLTAGLVLGEVSWGKGIYGAFRGEIVEKTIQSEGR</sequence>
<reference evidence="1 2" key="1">
    <citation type="journal article" date="2016" name="Nat. Commun.">
        <title>Thousands of microbial genomes shed light on interconnected biogeochemical processes in an aquifer system.</title>
        <authorList>
            <person name="Anantharaman K."/>
            <person name="Brown C.T."/>
            <person name="Hug L.A."/>
            <person name="Sharon I."/>
            <person name="Castelle C.J."/>
            <person name="Probst A.J."/>
            <person name="Thomas B.C."/>
            <person name="Singh A."/>
            <person name="Wilkins M.J."/>
            <person name="Karaoz U."/>
            <person name="Brodie E.L."/>
            <person name="Williams K.H."/>
            <person name="Hubbard S.S."/>
            <person name="Banfield J.F."/>
        </authorList>
    </citation>
    <scope>NUCLEOTIDE SEQUENCE [LARGE SCALE GENOMIC DNA]</scope>
    <source>
        <strain evidence="2">RIFCSPLOWO2_12_FULL_64_10</strain>
    </source>
</reference>
<evidence type="ECO:0000313" key="1">
    <source>
        <dbReference type="EMBL" id="OGG50054.1"/>
    </source>
</evidence>
<dbReference type="SUPFAM" id="SSF50998">
    <property type="entry name" value="Quinoprotein alcohol dehydrogenase-like"/>
    <property type="match status" value="1"/>
</dbReference>
<gene>
    <name evidence="1" type="ORF">A3F84_24515</name>
</gene>
<proteinExistence type="predicted"/>
<evidence type="ECO:0000313" key="2">
    <source>
        <dbReference type="Proteomes" id="UP000178606"/>
    </source>
</evidence>